<comment type="caution">
    <text evidence="2">The sequence shown here is derived from an EMBL/GenBank/DDBJ whole genome shotgun (WGS) entry which is preliminary data.</text>
</comment>
<evidence type="ECO:0000313" key="3">
    <source>
        <dbReference type="Proteomes" id="UP000528964"/>
    </source>
</evidence>
<accession>A0A7W6GDE1</accession>
<dbReference type="InterPro" id="IPR003795">
    <property type="entry name" value="DUF192"/>
</dbReference>
<dbReference type="PANTHER" id="PTHR37953:SF1">
    <property type="entry name" value="UPF0127 PROTEIN MJ1496"/>
    <property type="match status" value="1"/>
</dbReference>
<evidence type="ECO:0000313" key="2">
    <source>
        <dbReference type="EMBL" id="MBB3971731.1"/>
    </source>
</evidence>
<feature type="signal peptide" evidence="1">
    <location>
        <begin position="1"/>
        <end position="26"/>
    </location>
</feature>
<dbReference type="EMBL" id="JACIDR010000001">
    <property type="protein sequence ID" value="MBB3971731.1"/>
    <property type="molecule type" value="Genomic_DNA"/>
</dbReference>
<dbReference type="AlphaFoldDB" id="A0A7W6GDE1"/>
<dbReference type="Gene3D" id="2.60.120.1140">
    <property type="entry name" value="Protein of unknown function DUF192"/>
    <property type="match status" value="1"/>
</dbReference>
<feature type="chain" id="PRO_5031038152" description="DUF192 domain-containing protein" evidence="1">
    <location>
        <begin position="27"/>
        <end position="154"/>
    </location>
</feature>
<protein>
    <recommendedName>
        <fullName evidence="4">DUF192 domain-containing protein</fullName>
    </recommendedName>
</protein>
<keyword evidence="1" id="KW-0732">Signal</keyword>
<organism evidence="2 3">
    <name type="scientific">Hansschlegelia beijingensis</name>
    <dbReference type="NCBI Taxonomy" id="1133344"/>
    <lineage>
        <taxon>Bacteria</taxon>
        <taxon>Pseudomonadati</taxon>
        <taxon>Pseudomonadota</taxon>
        <taxon>Alphaproteobacteria</taxon>
        <taxon>Hyphomicrobiales</taxon>
        <taxon>Methylopilaceae</taxon>
        <taxon>Hansschlegelia</taxon>
    </lineage>
</organism>
<sequence length="154" mass="17025">MTTQMLARFALAFALLVCGLSPGRAAALEKLTFETATGPHTFMVEVAVTPEEREVGLMYRRSMPADHGMLFDFGKSDEIAMWMQNTYLSLDMVFVTADGRVRRVERATQPLSTRVIPSEGPVRYVVELVAGAAERIGLKPGDRVVHPRIAQTDL</sequence>
<name>A0A7W6GDE1_9HYPH</name>
<dbReference type="InterPro" id="IPR038695">
    <property type="entry name" value="Saro_0823-like_sf"/>
</dbReference>
<evidence type="ECO:0008006" key="4">
    <source>
        <dbReference type="Google" id="ProtNLM"/>
    </source>
</evidence>
<dbReference type="PANTHER" id="PTHR37953">
    <property type="entry name" value="UPF0127 PROTEIN MJ1496"/>
    <property type="match status" value="1"/>
</dbReference>
<dbReference type="Proteomes" id="UP000528964">
    <property type="component" value="Unassembled WGS sequence"/>
</dbReference>
<reference evidence="2 3" key="1">
    <citation type="submission" date="2020-08" db="EMBL/GenBank/DDBJ databases">
        <title>Genomic Encyclopedia of Type Strains, Phase IV (KMG-IV): sequencing the most valuable type-strain genomes for metagenomic binning, comparative biology and taxonomic classification.</title>
        <authorList>
            <person name="Goeker M."/>
        </authorList>
    </citation>
    <scope>NUCLEOTIDE SEQUENCE [LARGE SCALE GENOMIC DNA]</scope>
    <source>
        <strain evidence="2 3">DSM 25481</strain>
    </source>
</reference>
<dbReference type="Pfam" id="PF02643">
    <property type="entry name" value="DUF192"/>
    <property type="match status" value="1"/>
</dbReference>
<proteinExistence type="predicted"/>
<keyword evidence="3" id="KW-1185">Reference proteome</keyword>
<evidence type="ECO:0000256" key="1">
    <source>
        <dbReference type="SAM" id="SignalP"/>
    </source>
</evidence>
<gene>
    <name evidence="2" type="ORF">GGR24_000364</name>
</gene>
<dbReference type="RefSeq" id="WP_183393584.1">
    <property type="nucleotide sequence ID" value="NZ_JACIDR010000001.1"/>
</dbReference>